<dbReference type="EMBL" id="FUZU01000005">
    <property type="protein sequence ID" value="SKC88714.1"/>
    <property type="molecule type" value="Genomic_DNA"/>
</dbReference>
<organism evidence="1 2">
    <name type="scientific">Ohtaekwangia koreensis</name>
    <dbReference type="NCBI Taxonomy" id="688867"/>
    <lineage>
        <taxon>Bacteria</taxon>
        <taxon>Pseudomonadati</taxon>
        <taxon>Bacteroidota</taxon>
        <taxon>Cytophagia</taxon>
        <taxon>Cytophagales</taxon>
        <taxon>Fulvivirgaceae</taxon>
        <taxon>Ohtaekwangia</taxon>
    </lineage>
</organism>
<name>A0A1T5ML48_9BACT</name>
<proteinExistence type="predicted"/>
<keyword evidence="2" id="KW-1185">Reference proteome</keyword>
<evidence type="ECO:0000313" key="2">
    <source>
        <dbReference type="Proteomes" id="UP000190961"/>
    </source>
</evidence>
<gene>
    <name evidence="1" type="ORF">SAMN05660236_5667</name>
</gene>
<reference evidence="1 2" key="1">
    <citation type="submission" date="2017-02" db="EMBL/GenBank/DDBJ databases">
        <authorList>
            <person name="Peterson S.W."/>
        </authorList>
    </citation>
    <scope>NUCLEOTIDE SEQUENCE [LARGE SCALE GENOMIC DNA]</scope>
    <source>
        <strain evidence="1 2">DSM 25262</strain>
    </source>
</reference>
<dbReference type="AlphaFoldDB" id="A0A1T5ML48"/>
<evidence type="ECO:0000313" key="1">
    <source>
        <dbReference type="EMBL" id="SKC88714.1"/>
    </source>
</evidence>
<sequence length="62" mass="7259">MNDILLQRYQPGDDLDFPSDFLIFKKKPDISVRLQLQPDALKEKGIFNDRLKLRTPEQSLLS</sequence>
<protein>
    <submittedName>
        <fullName evidence="1">Uncharacterized protein</fullName>
    </submittedName>
</protein>
<dbReference type="Proteomes" id="UP000190961">
    <property type="component" value="Unassembled WGS sequence"/>
</dbReference>
<dbReference type="STRING" id="688867.SAMN05660236_5667"/>
<accession>A0A1T5ML48</accession>